<dbReference type="RefSeq" id="WP_162845347.1">
    <property type="nucleotide sequence ID" value="NZ_AP018042.1"/>
</dbReference>
<organism evidence="1 2">
    <name type="scientific">Labilibaculum antarcticum</name>
    <dbReference type="NCBI Taxonomy" id="1717717"/>
    <lineage>
        <taxon>Bacteria</taxon>
        <taxon>Pseudomonadati</taxon>
        <taxon>Bacteroidota</taxon>
        <taxon>Bacteroidia</taxon>
        <taxon>Marinilabiliales</taxon>
        <taxon>Marinifilaceae</taxon>
        <taxon>Labilibaculum</taxon>
    </lineage>
</organism>
<reference evidence="1 2" key="1">
    <citation type="journal article" date="2018" name="Mar. Genomics">
        <title>Complete genome sequence of Marinifilaceae bacterium strain SPP2, isolated from the Antarctic marine sediment.</title>
        <authorList>
            <person name="Watanabe M."/>
            <person name="Kojima H."/>
            <person name="Fukui M."/>
        </authorList>
    </citation>
    <scope>NUCLEOTIDE SEQUENCE [LARGE SCALE GENOMIC DNA]</scope>
    <source>
        <strain evidence="1 2">SPP2</strain>
    </source>
</reference>
<accession>A0A1Y1CG34</accession>
<protein>
    <submittedName>
        <fullName evidence="1">Uncharacterized protein</fullName>
    </submittedName>
</protein>
<evidence type="ECO:0000313" key="1">
    <source>
        <dbReference type="EMBL" id="BAX79329.1"/>
    </source>
</evidence>
<dbReference type="KEGG" id="mbas:ALGA_0942"/>
<gene>
    <name evidence="1" type="ORF">ALGA_0942</name>
</gene>
<name>A0A1Y1CG34_9BACT</name>
<sequence length="82" mass="9928">MEYKTMNRKELVMELDISTSTLCKKMKKLDPVFLEHIKGHNLLLENKVKFIQKNVEWRVKWEIGILDKKHTSNKTHQNNDRY</sequence>
<proteinExistence type="predicted"/>
<dbReference type="Proteomes" id="UP000218267">
    <property type="component" value="Chromosome"/>
</dbReference>
<dbReference type="EMBL" id="AP018042">
    <property type="protein sequence ID" value="BAX79329.1"/>
    <property type="molecule type" value="Genomic_DNA"/>
</dbReference>
<keyword evidence="2" id="KW-1185">Reference proteome</keyword>
<dbReference type="AlphaFoldDB" id="A0A1Y1CG34"/>
<reference evidence="2" key="2">
    <citation type="journal article" date="2020" name="Antonie Van Leeuwenhoek">
        <title>Labilibaculum antarcticum sp. nov., a novel facultative anaerobic, psychrotorelant bacterium isolated from marine sediment of Antarctica.</title>
        <authorList>
            <person name="Watanabe M."/>
            <person name="Kojima H."/>
            <person name="Fukui M."/>
        </authorList>
    </citation>
    <scope>NUCLEOTIDE SEQUENCE [LARGE SCALE GENOMIC DNA]</scope>
    <source>
        <strain evidence="2">SPP2</strain>
    </source>
</reference>
<evidence type="ECO:0000313" key="2">
    <source>
        <dbReference type="Proteomes" id="UP000218267"/>
    </source>
</evidence>